<feature type="region of interest" description="Disordered" evidence="1">
    <location>
        <begin position="63"/>
        <end position="83"/>
    </location>
</feature>
<evidence type="ECO:0000313" key="2">
    <source>
        <dbReference type="EMBL" id="KPL82297.1"/>
    </source>
</evidence>
<evidence type="ECO:0000256" key="1">
    <source>
        <dbReference type="SAM" id="MobiDB-lite"/>
    </source>
</evidence>
<dbReference type="AlphaFoldDB" id="A0A0P6YIV7"/>
<comment type="caution">
    <text evidence="2">The sequence shown here is derived from an EMBL/GenBank/DDBJ whole genome shotgun (WGS) entry which is preliminary data.</text>
</comment>
<organism evidence="2 3">
    <name type="scientific">Thermanaerothrix daxensis</name>
    <dbReference type="NCBI Taxonomy" id="869279"/>
    <lineage>
        <taxon>Bacteria</taxon>
        <taxon>Bacillati</taxon>
        <taxon>Chloroflexota</taxon>
        <taxon>Anaerolineae</taxon>
        <taxon>Anaerolineales</taxon>
        <taxon>Anaerolineaceae</taxon>
        <taxon>Thermanaerothrix</taxon>
    </lineage>
</organism>
<proteinExistence type="predicted"/>
<dbReference type="STRING" id="869279.SE15_08830"/>
<sequence length="89" mass="9919">MGVLFFCTQATDLLPPLGRRVRGCRRCVNCASMALIIPAEPPWVRISLVIPLSGAMTFWTIQPGEKPSNRAKDPARQEPNTIDDVWKVL</sequence>
<feature type="compositionally biased region" description="Basic and acidic residues" evidence="1">
    <location>
        <begin position="67"/>
        <end position="76"/>
    </location>
</feature>
<reference evidence="2 3" key="1">
    <citation type="submission" date="2015-07" db="EMBL/GenBank/DDBJ databases">
        <title>Whole genome sequence of Thermanaerothrix daxensis DSM 23592.</title>
        <authorList>
            <person name="Hemp J."/>
            <person name="Ward L.M."/>
            <person name="Pace L.A."/>
            <person name="Fischer W.W."/>
        </authorList>
    </citation>
    <scope>NUCLEOTIDE SEQUENCE [LARGE SCALE GENOMIC DNA]</scope>
    <source>
        <strain evidence="2 3">GNS-1</strain>
    </source>
</reference>
<name>A0A0P6YIV7_9CHLR</name>
<accession>A0A0P6YIV7</accession>
<keyword evidence="3" id="KW-1185">Reference proteome</keyword>
<dbReference type="EMBL" id="LGKO01000005">
    <property type="protein sequence ID" value="KPL82297.1"/>
    <property type="molecule type" value="Genomic_DNA"/>
</dbReference>
<gene>
    <name evidence="2" type="ORF">SE15_08830</name>
</gene>
<protein>
    <submittedName>
        <fullName evidence="2">Uncharacterized protein</fullName>
    </submittedName>
</protein>
<evidence type="ECO:0000313" key="3">
    <source>
        <dbReference type="Proteomes" id="UP000050544"/>
    </source>
</evidence>
<dbReference type="Proteomes" id="UP000050544">
    <property type="component" value="Unassembled WGS sequence"/>
</dbReference>